<comment type="caution">
    <text evidence="3">The sequence shown here is derived from an EMBL/GenBank/DDBJ whole genome shotgun (WGS) entry which is preliminary data.</text>
</comment>
<evidence type="ECO:0000313" key="3">
    <source>
        <dbReference type="EMBL" id="TPX78341.1"/>
    </source>
</evidence>
<gene>
    <name evidence="3" type="ORF">CcCBS67573_g00364</name>
</gene>
<feature type="region of interest" description="Disordered" evidence="1">
    <location>
        <begin position="1"/>
        <end position="51"/>
    </location>
</feature>
<feature type="region of interest" description="Disordered" evidence="1">
    <location>
        <begin position="539"/>
        <end position="580"/>
    </location>
</feature>
<dbReference type="PANTHER" id="PTHR14312">
    <property type="entry name" value="CREB/ATF BZIP TRANSCRIPTION FACTOR"/>
    <property type="match status" value="1"/>
</dbReference>
<organism evidence="3 4">
    <name type="scientific">Chytriomyces confervae</name>
    <dbReference type="NCBI Taxonomy" id="246404"/>
    <lineage>
        <taxon>Eukaryota</taxon>
        <taxon>Fungi</taxon>
        <taxon>Fungi incertae sedis</taxon>
        <taxon>Chytridiomycota</taxon>
        <taxon>Chytridiomycota incertae sedis</taxon>
        <taxon>Chytridiomycetes</taxon>
        <taxon>Chytridiales</taxon>
        <taxon>Chytriomycetaceae</taxon>
        <taxon>Chytriomyces</taxon>
    </lineage>
</organism>
<feature type="region of interest" description="Disordered" evidence="1">
    <location>
        <begin position="427"/>
        <end position="521"/>
    </location>
</feature>
<reference evidence="3 4" key="1">
    <citation type="journal article" date="2019" name="Sci. Rep.">
        <title>Comparative genomics of chytrid fungi reveal insights into the obligate biotrophic and pathogenic lifestyle of Synchytrium endobioticum.</title>
        <authorList>
            <person name="van de Vossenberg B.T.L.H."/>
            <person name="Warris S."/>
            <person name="Nguyen H.D.T."/>
            <person name="van Gent-Pelzer M.P.E."/>
            <person name="Joly D.L."/>
            <person name="van de Geest H.C."/>
            <person name="Bonants P.J.M."/>
            <person name="Smith D.S."/>
            <person name="Levesque C.A."/>
            <person name="van der Lee T.A.J."/>
        </authorList>
    </citation>
    <scope>NUCLEOTIDE SEQUENCE [LARGE SCALE GENOMIC DNA]</scope>
    <source>
        <strain evidence="3 4">CBS 675.73</strain>
    </source>
</reference>
<feature type="compositionally biased region" description="Low complexity" evidence="1">
    <location>
        <begin position="448"/>
        <end position="463"/>
    </location>
</feature>
<dbReference type="OrthoDB" id="2131590at2759"/>
<feature type="compositionally biased region" description="Polar residues" evidence="1">
    <location>
        <begin position="127"/>
        <end position="138"/>
    </location>
</feature>
<keyword evidence="4" id="KW-1185">Reference proteome</keyword>
<feature type="compositionally biased region" description="Low complexity" evidence="1">
    <location>
        <begin position="26"/>
        <end position="51"/>
    </location>
</feature>
<accession>A0A507FPI2</accession>
<dbReference type="AlphaFoldDB" id="A0A507FPI2"/>
<name>A0A507FPI2_9FUNG</name>
<evidence type="ECO:0008006" key="5">
    <source>
        <dbReference type="Google" id="ProtNLM"/>
    </source>
</evidence>
<evidence type="ECO:0000313" key="4">
    <source>
        <dbReference type="Proteomes" id="UP000320333"/>
    </source>
</evidence>
<feature type="compositionally biased region" description="Pro residues" evidence="1">
    <location>
        <begin position="433"/>
        <end position="447"/>
    </location>
</feature>
<evidence type="ECO:0000256" key="2">
    <source>
        <dbReference type="SAM" id="Phobius"/>
    </source>
</evidence>
<feature type="compositionally biased region" description="Polar residues" evidence="1">
    <location>
        <begin position="487"/>
        <end position="503"/>
    </location>
</feature>
<feature type="transmembrane region" description="Helical" evidence="2">
    <location>
        <begin position="179"/>
        <end position="200"/>
    </location>
</feature>
<dbReference type="PANTHER" id="PTHR14312:SF1">
    <property type="entry name" value="BASIC-LEUCINE ZIPPER TRANSCRIPTION FACTOR A"/>
    <property type="match status" value="1"/>
</dbReference>
<feature type="compositionally biased region" description="Polar residues" evidence="1">
    <location>
        <begin position="469"/>
        <end position="480"/>
    </location>
</feature>
<dbReference type="GO" id="GO:0005634">
    <property type="term" value="C:nucleus"/>
    <property type="evidence" value="ECO:0007669"/>
    <property type="project" value="TreeGrafter"/>
</dbReference>
<proteinExistence type="predicted"/>
<keyword evidence="2" id="KW-1133">Transmembrane helix</keyword>
<evidence type="ECO:0000256" key="1">
    <source>
        <dbReference type="SAM" id="MobiDB-lite"/>
    </source>
</evidence>
<dbReference type="Proteomes" id="UP000320333">
    <property type="component" value="Unassembled WGS sequence"/>
</dbReference>
<protein>
    <recommendedName>
        <fullName evidence="5">Late embryogenesis abundant protein LEA-2 subgroup domain-containing protein</fullName>
    </recommendedName>
</protein>
<feature type="compositionally biased region" description="Polar residues" evidence="1">
    <location>
        <begin position="559"/>
        <end position="580"/>
    </location>
</feature>
<dbReference type="GO" id="GO:0043565">
    <property type="term" value="F:sequence-specific DNA binding"/>
    <property type="evidence" value="ECO:0007669"/>
    <property type="project" value="TreeGrafter"/>
</dbReference>
<dbReference type="STRING" id="246404.A0A507FPI2"/>
<keyword evidence="2" id="KW-0812">Transmembrane</keyword>
<keyword evidence="2" id="KW-0472">Membrane</keyword>
<dbReference type="EMBL" id="QEAP01000005">
    <property type="protein sequence ID" value="TPX78341.1"/>
    <property type="molecule type" value="Genomic_DNA"/>
</dbReference>
<dbReference type="GO" id="GO:0010468">
    <property type="term" value="P:regulation of gene expression"/>
    <property type="evidence" value="ECO:0007669"/>
    <property type="project" value="TreeGrafter"/>
</dbReference>
<feature type="region of interest" description="Disordered" evidence="1">
    <location>
        <begin position="117"/>
        <end position="138"/>
    </location>
</feature>
<sequence length="591" mass="64764">MQGPSASGHFNPFEIRPAEQENMHRQNQQNQQQQQQQQYYEQQQYQYSQQQYPQQAYDQHQQQQYAQQYYQQQQQDQLYQQQQQQQQYYDKQALHQQLYDPQHSQRQPAPVEHFQDMDRSDEVPSRLNASSVTPLQHGSKTASLHRRFSSTVAVSSSSPWSKVERYLCCCCPKNKTHRIICIVVTLLILIALGVVAYIYIPRYPQITVNTIDLSSIGKSNSPYSFTVKKEGDLNTLNFQMNLTMNLMAYNPNAYDFNVDQISLVARMMVNSSVVNDPLQTSPLTSFASLAQMIKPPSNTDGYVGLTNAVVGTSSHGSIVFPAKTTVNFTMVFLLSYSPDQKLGLLNDPTIKEIASACGITDRRSRSRPMRIHYDADSMIGALKPLGFVPQISNDLRINCPFSQSQISAVVTKVQQGSSIMDALSQVFEGGAAGPPPELNPTPPPPPQDTSSESTPARSSASEAVDGRSVASTTVGRQNGDNFDIPAATTTGSRVAPSTGNGFTIETIVPDPEQSVSSMETATSTEIVRPISTGIAVVTSAATGNGGDTRPDQTGAGGSPATSESGQLSRQNGGSILNPGNISSLVNVKFRR</sequence>